<evidence type="ECO:0000313" key="1">
    <source>
        <dbReference type="EMBL" id="KAJ9126394.1"/>
    </source>
</evidence>
<dbReference type="Proteomes" id="UP001234202">
    <property type="component" value="Unassembled WGS sequence"/>
</dbReference>
<accession>A0ACC2XSE6</accession>
<sequence length="639" mass="72954">MRPVTRLPRATSAIRVLHNRYSVIPSSSYGAAKVQRSRLFSTPQRFASSTTGKVPPPPQRPSSTIPEGNDRLSGSTGGKQKKSRLYRFTRFTLISGAVIWTGVELDKRYNSAAVTRSIRTGWMGIITTIDYKWNFTPSNAARIDALHERVAGRLHSTVMANQGLYIKMGQAIGLQAALLPKPYKEAFANIFDAAPNIPYTEIKQVFFEDFPGKAPDQIFASFEETPIASASIAQVHEATIDRHEVLPDGSIGRTWKETVAVKVQKPAIRKQMEWDLWSYRSLMYLTEKLFDMPTDTPELKDKVYVPKVYPEVASSERVMVMEWVKGCRITDKKQIEQWGFNPREVMDTVISCMSAMTFKWGFVHCDPHPGNILVRPHPENPKKPQVVLLDHGLYITLPDKFKAEYCRLWRSLFTLDTKSIEDIALKWGIQLPVDLFASAILLRPFQVDKRRQAAQKLAEEKPKSEYEQQVELKQKMRNMLANEALIPRELIFITRNQRMSQANNQTIGSLSPRINITAHWAARGYRDSVLQDRSLKAEGINGWLMDRRDNFVFRLALLVLDANFWGTRFKQCQQQYLLLVIPPISLANFSCTMAHAIHTGWYSNEGKGKKGWEDQLQAQFEKMAKDEFGIELQDDVFFG</sequence>
<evidence type="ECO:0000313" key="2">
    <source>
        <dbReference type="Proteomes" id="UP001234202"/>
    </source>
</evidence>
<proteinExistence type="predicted"/>
<gene>
    <name evidence="1" type="ORF">QFC24_002132</name>
</gene>
<dbReference type="EMBL" id="JASBWV010000005">
    <property type="protein sequence ID" value="KAJ9126394.1"/>
    <property type="molecule type" value="Genomic_DNA"/>
</dbReference>
<reference evidence="1" key="1">
    <citation type="submission" date="2023-04" db="EMBL/GenBank/DDBJ databases">
        <title>Draft Genome sequencing of Naganishia species isolated from polar environments using Oxford Nanopore Technology.</title>
        <authorList>
            <person name="Leo P."/>
            <person name="Venkateswaran K."/>
        </authorList>
    </citation>
    <scope>NUCLEOTIDE SEQUENCE</scope>
    <source>
        <strain evidence="1">DBVPG 5303</strain>
    </source>
</reference>
<protein>
    <submittedName>
        <fullName evidence="1">Uncharacterized protein</fullName>
    </submittedName>
</protein>
<keyword evidence="2" id="KW-1185">Reference proteome</keyword>
<comment type="caution">
    <text evidence="1">The sequence shown here is derived from an EMBL/GenBank/DDBJ whole genome shotgun (WGS) entry which is preliminary data.</text>
</comment>
<organism evidence="1 2">
    <name type="scientific">Naganishia onofrii</name>
    <dbReference type="NCBI Taxonomy" id="1851511"/>
    <lineage>
        <taxon>Eukaryota</taxon>
        <taxon>Fungi</taxon>
        <taxon>Dikarya</taxon>
        <taxon>Basidiomycota</taxon>
        <taxon>Agaricomycotina</taxon>
        <taxon>Tremellomycetes</taxon>
        <taxon>Filobasidiales</taxon>
        <taxon>Filobasidiaceae</taxon>
        <taxon>Naganishia</taxon>
    </lineage>
</organism>
<name>A0ACC2XSE6_9TREE</name>